<reference evidence="2 3" key="1">
    <citation type="submission" date="2024-01" db="EMBL/GenBank/DDBJ databases">
        <authorList>
            <person name="Waweru B."/>
        </authorList>
    </citation>
    <scope>NUCLEOTIDE SEQUENCE [LARGE SCALE GENOMIC DNA]</scope>
</reference>
<name>A0AAV1RF88_9ROSI</name>
<dbReference type="AlphaFoldDB" id="A0AAV1RF88"/>
<sequence length="116" mass="13348">MRVDDVSCKPFGGSFGVLYVVAICEVMDFYWWGYGTLGEWSPEARRTWRSGVESGRGGNEVKEPRRFGHLGRRRSSESVTNEMMRRKLKERVRDEAGGRRTWRSGVEREGEGNEAK</sequence>
<feature type="compositionally biased region" description="Basic and acidic residues" evidence="1">
    <location>
        <begin position="105"/>
        <end position="116"/>
    </location>
</feature>
<comment type="caution">
    <text evidence="2">The sequence shown here is derived from an EMBL/GenBank/DDBJ whole genome shotgun (WGS) entry which is preliminary data.</text>
</comment>
<feature type="region of interest" description="Disordered" evidence="1">
    <location>
        <begin position="50"/>
        <end position="116"/>
    </location>
</feature>
<gene>
    <name evidence="2" type="ORF">DCAF_LOCUS9359</name>
</gene>
<dbReference type="Proteomes" id="UP001314170">
    <property type="component" value="Unassembled WGS sequence"/>
</dbReference>
<proteinExistence type="predicted"/>
<evidence type="ECO:0000313" key="3">
    <source>
        <dbReference type="Proteomes" id="UP001314170"/>
    </source>
</evidence>
<keyword evidence="3" id="KW-1185">Reference proteome</keyword>
<organism evidence="2 3">
    <name type="scientific">Dovyalis caffra</name>
    <dbReference type="NCBI Taxonomy" id="77055"/>
    <lineage>
        <taxon>Eukaryota</taxon>
        <taxon>Viridiplantae</taxon>
        <taxon>Streptophyta</taxon>
        <taxon>Embryophyta</taxon>
        <taxon>Tracheophyta</taxon>
        <taxon>Spermatophyta</taxon>
        <taxon>Magnoliopsida</taxon>
        <taxon>eudicotyledons</taxon>
        <taxon>Gunneridae</taxon>
        <taxon>Pentapetalae</taxon>
        <taxon>rosids</taxon>
        <taxon>fabids</taxon>
        <taxon>Malpighiales</taxon>
        <taxon>Salicaceae</taxon>
        <taxon>Flacourtieae</taxon>
        <taxon>Dovyalis</taxon>
    </lineage>
</organism>
<accession>A0AAV1RF88</accession>
<protein>
    <submittedName>
        <fullName evidence="2">Uncharacterized protein</fullName>
    </submittedName>
</protein>
<evidence type="ECO:0000313" key="2">
    <source>
        <dbReference type="EMBL" id="CAK7333187.1"/>
    </source>
</evidence>
<dbReference type="EMBL" id="CAWUPB010000913">
    <property type="protein sequence ID" value="CAK7333187.1"/>
    <property type="molecule type" value="Genomic_DNA"/>
</dbReference>
<evidence type="ECO:0000256" key="1">
    <source>
        <dbReference type="SAM" id="MobiDB-lite"/>
    </source>
</evidence>